<keyword evidence="2" id="KW-1185">Reference proteome</keyword>
<dbReference type="Proteomes" id="UP001549749">
    <property type="component" value="Unassembled WGS sequence"/>
</dbReference>
<evidence type="ECO:0000313" key="1">
    <source>
        <dbReference type="EMBL" id="MET6997835.1"/>
    </source>
</evidence>
<sequence>MKGIELEQANEGFYFRYQGSVIRIQEAHYPFLPSMRHFLEPIIIDRNELSMLNFTSVRDSKYGMFEKFSTTGDRLFVKKHEKDTWSIGIGTYESKTVVKYVHQLQRLYFGMFEEILRRRGDEPAPAQKNTYYLLTGKDVSVPAGFSEAPGKYHGTPELYKEHIAYQGQLYYVVWDCWLLVRNIDYAIWRISQESPLFEYKGRKWGLALVGGKQIKQEDTLAAGRWLQNHLAENNLVIQGLHVV</sequence>
<accession>A0ABV2T630</accession>
<reference evidence="1 2" key="1">
    <citation type="submission" date="2024-06" db="EMBL/GenBank/DDBJ databases">
        <title>Chitinophaga defluvii sp. nov., isolated from municipal sewage.</title>
        <authorList>
            <person name="Zhang L."/>
        </authorList>
    </citation>
    <scope>NUCLEOTIDE SEQUENCE [LARGE SCALE GENOMIC DNA]</scope>
    <source>
        <strain evidence="1 2">H8</strain>
    </source>
</reference>
<organism evidence="1 2">
    <name type="scientific">Chitinophaga defluvii</name>
    <dbReference type="NCBI Taxonomy" id="3163343"/>
    <lineage>
        <taxon>Bacteria</taxon>
        <taxon>Pseudomonadati</taxon>
        <taxon>Bacteroidota</taxon>
        <taxon>Chitinophagia</taxon>
        <taxon>Chitinophagales</taxon>
        <taxon>Chitinophagaceae</taxon>
        <taxon>Chitinophaga</taxon>
    </lineage>
</organism>
<proteinExistence type="predicted"/>
<comment type="caution">
    <text evidence="1">The sequence shown here is derived from an EMBL/GenBank/DDBJ whole genome shotgun (WGS) entry which is preliminary data.</text>
</comment>
<protein>
    <submittedName>
        <fullName evidence="1">Uncharacterized protein</fullName>
    </submittedName>
</protein>
<name>A0ABV2T630_9BACT</name>
<dbReference type="RefSeq" id="WP_354660470.1">
    <property type="nucleotide sequence ID" value="NZ_JBEXAC010000001.1"/>
</dbReference>
<gene>
    <name evidence="1" type="ORF">ABR189_10665</name>
</gene>
<dbReference type="EMBL" id="JBEXAC010000001">
    <property type="protein sequence ID" value="MET6997835.1"/>
    <property type="molecule type" value="Genomic_DNA"/>
</dbReference>
<evidence type="ECO:0000313" key="2">
    <source>
        <dbReference type="Proteomes" id="UP001549749"/>
    </source>
</evidence>